<comment type="caution">
    <text evidence="1">The sequence shown here is derived from an EMBL/GenBank/DDBJ whole genome shotgun (WGS) entry which is preliminary data.</text>
</comment>
<dbReference type="EMBL" id="MEUG01000001">
    <property type="protein sequence ID" value="OGC28535.1"/>
    <property type="molecule type" value="Genomic_DNA"/>
</dbReference>
<proteinExistence type="predicted"/>
<dbReference type="GO" id="GO:0009318">
    <property type="term" value="C:exodeoxyribonuclease VII complex"/>
    <property type="evidence" value="ECO:0007669"/>
    <property type="project" value="InterPro"/>
</dbReference>
<name>A0A1F4T738_UNCSA</name>
<sequence>MATKKAKYQKSFESLEMIYADLREGKIGVDDLEESLKEALVHLQACKEILKKQGNKVADLTKEIEQAGQ</sequence>
<dbReference type="SUPFAM" id="SSF116842">
    <property type="entry name" value="XseB-like"/>
    <property type="match status" value="1"/>
</dbReference>
<accession>A0A1F4T738</accession>
<protein>
    <submittedName>
        <fullName evidence="1">Uncharacterized protein</fullName>
    </submittedName>
</protein>
<evidence type="ECO:0000313" key="1">
    <source>
        <dbReference type="EMBL" id="OGC28535.1"/>
    </source>
</evidence>
<dbReference type="GO" id="GO:0008855">
    <property type="term" value="F:exodeoxyribonuclease VII activity"/>
    <property type="evidence" value="ECO:0007669"/>
    <property type="project" value="InterPro"/>
</dbReference>
<dbReference type="InterPro" id="IPR037004">
    <property type="entry name" value="Exonuc_VII_ssu_sf"/>
</dbReference>
<evidence type="ECO:0000313" key="2">
    <source>
        <dbReference type="Proteomes" id="UP000178602"/>
    </source>
</evidence>
<dbReference type="Proteomes" id="UP000178602">
    <property type="component" value="Unassembled WGS sequence"/>
</dbReference>
<dbReference type="GO" id="GO:0006308">
    <property type="term" value="P:DNA catabolic process"/>
    <property type="evidence" value="ECO:0007669"/>
    <property type="project" value="InterPro"/>
</dbReference>
<reference evidence="1 2" key="1">
    <citation type="journal article" date="2016" name="Nat. Commun.">
        <title>Thousands of microbial genomes shed light on interconnected biogeochemical processes in an aquifer system.</title>
        <authorList>
            <person name="Anantharaman K."/>
            <person name="Brown C.T."/>
            <person name="Hug L.A."/>
            <person name="Sharon I."/>
            <person name="Castelle C.J."/>
            <person name="Probst A.J."/>
            <person name="Thomas B.C."/>
            <person name="Singh A."/>
            <person name="Wilkins M.J."/>
            <person name="Karaoz U."/>
            <person name="Brodie E.L."/>
            <person name="Williams K.H."/>
            <person name="Hubbard S.S."/>
            <person name="Banfield J.F."/>
        </authorList>
    </citation>
    <scope>NUCLEOTIDE SEQUENCE [LARGE SCALE GENOMIC DNA]</scope>
</reference>
<dbReference type="AlphaFoldDB" id="A0A1F4T738"/>
<dbReference type="Gene3D" id="1.10.287.1040">
    <property type="entry name" value="Exonuclease VII, small subunit"/>
    <property type="match status" value="1"/>
</dbReference>
<organism evidence="1 2">
    <name type="scientific">candidate division WOR-1 bacterium RIFOXYC12_FULL_54_18</name>
    <dbReference type="NCBI Taxonomy" id="1802584"/>
    <lineage>
        <taxon>Bacteria</taxon>
        <taxon>Bacillati</taxon>
        <taxon>Saganbacteria</taxon>
    </lineage>
</organism>
<gene>
    <name evidence="1" type="ORF">A3K49_06175</name>
</gene>